<dbReference type="PANTHER" id="PTHR13847:SF281">
    <property type="entry name" value="FAD DEPENDENT OXIDOREDUCTASE DOMAIN-CONTAINING PROTEIN"/>
    <property type="match status" value="1"/>
</dbReference>
<dbReference type="GO" id="GO:0005737">
    <property type="term" value="C:cytoplasm"/>
    <property type="evidence" value="ECO:0007669"/>
    <property type="project" value="TreeGrafter"/>
</dbReference>
<feature type="domain" description="FAD dependent oxidoreductase" evidence="2">
    <location>
        <begin position="35"/>
        <end position="388"/>
    </location>
</feature>
<organism evidence="3 4">
    <name type="scientific">Roseovarius nubinhibens</name>
    <dbReference type="NCBI Taxonomy" id="314263"/>
    <lineage>
        <taxon>Bacteria</taxon>
        <taxon>Pseudomonadati</taxon>
        <taxon>Pseudomonadota</taxon>
        <taxon>Alphaproteobacteria</taxon>
        <taxon>Rhodobacterales</taxon>
        <taxon>Roseobacteraceae</taxon>
        <taxon>Roseovarius</taxon>
    </lineage>
</organism>
<dbReference type="InterPro" id="IPR006076">
    <property type="entry name" value="FAD-dep_OxRdtase"/>
</dbReference>
<accession>A0A348W6U5</accession>
<dbReference type="Gene3D" id="3.30.9.10">
    <property type="entry name" value="D-Amino Acid Oxidase, subunit A, domain 2"/>
    <property type="match status" value="1"/>
</dbReference>
<gene>
    <name evidence="3" type="ORF">DCS45_00070</name>
</gene>
<dbReference type="Proteomes" id="UP000264719">
    <property type="component" value="Unassembled WGS sequence"/>
</dbReference>
<sequence length="441" mass="48278">MVSWTGEAPQGFPYWWEAFKNTPDPEDAAPPAKVDLLIIGAGFTGLSAAIAAHDTGARVAVVDAGNPGCGASTRNGGMFGAHPRLSHPKLTALFGEETADALFAEAGPAFAFVRDLMQREEIDCDYQATGRIQLAWTPAHAESQKTLAASVRSKSDVRIETVDETAMRREIGTERYYGGLLFPDHGAIHPAKFHRGLWTAALSRGIPVSANAPVTALDRDGAGFVATTPRGTIRAAKVVLATNGYTTRPFRWHMARVFPLPSFLIATEELSENLLGQLAPGRRMMVETRARHSYFRLSPDGKRILFGGRAAMRDIPLDRAARRQQATMAEIWPELADVRLSHVWTGYTGYSFTHMPHVGEEDGLHYALGFSGSGTVMAPYLGAKAAYRALGDARGKTAYAATPLRRHALHVMEKPHFLKAADLWYRTWVDGWDNLQARRGR</sequence>
<dbReference type="GO" id="GO:0016491">
    <property type="term" value="F:oxidoreductase activity"/>
    <property type="evidence" value="ECO:0007669"/>
    <property type="project" value="UniProtKB-KW"/>
</dbReference>
<evidence type="ECO:0000313" key="4">
    <source>
        <dbReference type="Proteomes" id="UP000264719"/>
    </source>
</evidence>
<dbReference type="Pfam" id="PF01266">
    <property type="entry name" value="DAO"/>
    <property type="match status" value="1"/>
</dbReference>
<dbReference type="AlphaFoldDB" id="A0A348W6U5"/>
<evidence type="ECO:0000256" key="1">
    <source>
        <dbReference type="ARBA" id="ARBA00023002"/>
    </source>
</evidence>
<name>A0A348W6U5_9RHOB</name>
<evidence type="ECO:0000313" key="3">
    <source>
        <dbReference type="EMBL" id="HAR50257.1"/>
    </source>
</evidence>
<dbReference type="Gene3D" id="3.50.50.60">
    <property type="entry name" value="FAD/NAD(P)-binding domain"/>
    <property type="match status" value="1"/>
</dbReference>
<keyword evidence="1" id="KW-0560">Oxidoreductase</keyword>
<dbReference type="PANTHER" id="PTHR13847">
    <property type="entry name" value="SARCOSINE DEHYDROGENASE-RELATED"/>
    <property type="match status" value="1"/>
</dbReference>
<dbReference type="EMBL" id="DMVW01000002">
    <property type="protein sequence ID" value="HAR50257.1"/>
    <property type="molecule type" value="Genomic_DNA"/>
</dbReference>
<dbReference type="SUPFAM" id="SSF51905">
    <property type="entry name" value="FAD/NAD(P)-binding domain"/>
    <property type="match status" value="1"/>
</dbReference>
<dbReference type="RefSeq" id="WP_009813940.1">
    <property type="nucleotide sequence ID" value="NZ_CAXAXR010000013.1"/>
</dbReference>
<proteinExistence type="predicted"/>
<reference evidence="3 4" key="1">
    <citation type="journal article" date="2018" name="Nat. Biotechnol.">
        <title>A standardized bacterial taxonomy based on genome phylogeny substantially revises the tree of life.</title>
        <authorList>
            <person name="Parks D.H."/>
            <person name="Chuvochina M."/>
            <person name="Waite D.W."/>
            <person name="Rinke C."/>
            <person name="Skarshewski A."/>
            <person name="Chaumeil P.A."/>
            <person name="Hugenholtz P."/>
        </authorList>
    </citation>
    <scope>NUCLEOTIDE SEQUENCE [LARGE SCALE GENOMIC DNA]</scope>
    <source>
        <strain evidence="3">UBA9169</strain>
    </source>
</reference>
<dbReference type="InterPro" id="IPR036188">
    <property type="entry name" value="FAD/NAD-bd_sf"/>
</dbReference>
<protein>
    <submittedName>
        <fullName evidence="3">FAD-binding oxidoreductase</fullName>
    </submittedName>
</protein>
<evidence type="ECO:0000259" key="2">
    <source>
        <dbReference type="Pfam" id="PF01266"/>
    </source>
</evidence>
<comment type="caution">
    <text evidence="3">The sequence shown here is derived from an EMBL/GenBank/DDBJ whole genome shotgun (WGS) entry which is preliminary data.</text>
</comment>